<feature type="compositionally biased region" description="Basic and acidic residues" evidence="1">
    <location>
        <begin position="50"/>
        <end position="73"/>
    </location>
</feature>
<dbReference type="EMBL" id="CAKKLH010000068">
    <property type="protein sequence ID" value="CAH0101842.1"/>
    <property type="molecule type" value="Genomic_DNA"/>
</dbReference>
<keyword evidence="4" id="KW-1185">Reference proteome</keyword>
<dbReference type="AlphaFoldDB" id="A0A8J2RLA6"/>
<feature type="chain" id="PRO_5035230412" evidence="2">
    <location>
        <begin position="25"/>
        <end position="125"/>
    </location>
</feature>
<evidence type="ECO:0000313" key="3">
    <source>
        <dbReference type="EMBL" id="CAH0101842.1"/>
    </source>
</evidence>
<proteinExistence type="predicted"/>
<feature type="signal peptide" evidence="2">
    <location>
        <begin position="1"/>
        <end position="24"/>
    </location>
</feature>
<gene>
    <name evidence="3" type="ORF">DGAL_LOCUS4203</name>
</gene>
<sequence length="125" mass="13574">MKLSMFSSLLLVTLAVVCISVSDSSPIGPRWRARRLRNRTEAPPVEDAPVEEKKEEKVEGATPEEGKKEEKSIDFGTLAVEEAPKEVKTEEVAAPAAKEEAKPKKAAKVEEAEEAEEAEGLSAEV</sequence>
<evidence type="ECO:0000256" key="1">
    <source>
        <dbReference type="SAM" id="MobiDB-lite"/>
    </source>
</evidence>
<feature type="region of interest" description="Disordered" evidence="1">
    <location>
        <begin position="32"/>
        <end position="125"/>
    </location>
</feature>
<evidence type="ECO:0000313" key="4">
    <source>
        <dbReference type="Proteomes" id="UP000789390"/>
    </source>
</evidence>
<comment type="caution">
    <text evidence="3">The sequence shown here is derived from an EMBL/GenBank/DDBJ whole genome shotgun (WGS) entry which is preliminary data.</text>
</comment>
<accession>A0A8J2RLA6</accession>
<protein>
    <submittedName>
        <fullName evidence="3">Uncharacterized protein</fullName>
    </submittedName>
</protein>
<dbReference type="Proteomes" id="UP000789390">
    <property type="component" value="Unassembled WGS sequence"/>
</dbReference>
<keyword evidence="2" id="KW-0732">Signal</keyword>
<feature type="compositionally biased region" description="Basic and acidic residues" evidence="1">
    <location>
        <begin position="82"/>
        <end position="110"/>
    </location>
</feature>
<evidence type="ECO:0000256" key="2">
    <source>
        <dbReference type="SAM" id="SignalP"/>
    </source>
</evidence>
<name>A0A8J2RLA6_9CRUS</name>
<organism evidence="3 4">
    <name type="scientific">Daphnia galeata</name>
    <dbReference type="NCBI Taxonomy" id="27404"/>
    <lineage>
        <taxon>Eukaryota</taxon>
        <taxon>Metazoa</taxon>
        <taxon>Ecdysozoa</taxon>
        <taxon>Arthropoda</taxon>
        <taxon>Crustacea</taxon>
        <taxon>Branchiopoda</taxon>
        <taxon>Diplostraca</taxon>
        <taxon>Cladocera</taxon>
        <taxon>Anomopoda</taxon>
        <taxon>Daphniidae</taxon>
        <taxon>Daphnia</taxon>
    </lineage>
</organism>
<reference evidence="3" key="1">
    <citation type="submission" date="2021-11" db="EMBL/GenBank/DDBJ databases">
        <authorList>
            <person name="Schell T."/>
        </authorList>
    </citation>
    <scope>NUCLEOTIDE SEQUENCE</scope>
    <source>
        <strain evidence="3">M5</strain>
    </source>
</reference>